<keyword evidence="7" id="KW-1185">Reference proteome</keyword>
<protein>
    <recommendedName>
        <fullName evidence="5">Flagellar protein FliT</fullName>
    </recommendedName>
</protein>
<dbReference type="AlphaFoldDB" id="A0A261SC72"/>
<dbReference type="EMBL" id="NEVM01000002">
    <property type="protein sequence ID" value="OZI34999.1"/>
    <property type="molecule type" value="Genomic_DNA"/>
</dbReference>
<reference evidence="7" key="1">
    <citation type="submission" date="2017-05" db="EMBL/GenBank/DDBJ databases">
        <title>Complete and WGS of Bordetella genogroups.</title>
        <authorList>
            <person name="Spilker T."/>
            <person name="Lipuma J."/>
        </authorList>
    </citation>
    <scope>NUCLEOTIDE SEQUENCE [LARGE SCALE GENOMIC DNA]</scope>
    <source>
        <strain evidence="7">AU16122</strain>
    </source>
</reference>
<keyword evidence="6" id="KW-0966">Cell projection</keyword>
<evidence type="ECO:0000256" key="2">
    <source>
        <dbReference type="ARBA" id="ARBA00022490"/>
    </source>
</evidence>
<evidence type="ECO:0000256" key="1">
    <source>
        <dbReference type="ARBA" id="ARBA00004514"/>
    </source>
</evidence>
<evidence type="ECO:0000256" key="4">
    <source>
        <dbReference type="ARBA" id="ARBA00023186"/>
    </source>
</evidence>
<evidence type="ECO:0000256" key="3">
    <source>
        <dbReference type="ARBA" id="ARBA00022795"/>
    </source>
</evidence>
<comment type="subcellular location">
    <subcellularLocation>
        <location evidence="1">Cytoplasm</location>
        <location evidence="1">Cytosol</location>
    </subcellularLocation>
</comment>
<accession>A0A261SC72</accession>
<keyword evidence="2" id="KW-0963">Cytoplasm</keyword>
<sequence>MTSPSPQILELYREIVAVTASMLNAARTEDWNSVLTHGLSYCEAVERLRHIGVGELLDDDERRQKHDMLVQILENDAHTRDLAMPELARMSELLGRMKRQQGALRAYAGTKARAL</sequence>
<evidence type="ECO:0000313" key="7">
    <source>
        <dbReference type="Proteomes" id="UP000216020"/>
    </source>
</evidence>
<evidence type="ECO:0000313" key="6">
    <source>
        <dbReference type="EMBL" id="OZI34999.1"/>
    </source>
</evidence>
<dbReference type="InterPro" id="IPR008622">
    <property type="entry name" value="FliT"/>
</dbReference>
<dbReference type="OrthoDB" id="8687480at2"/>
<dbReference type="Pfam" id="PF05400">
    <property type="entry name" value="FliT"/>
    <property type="match status" value="1"/>
</dbReference>
<dbReference type="Proteomes" id="UP000216020">
    <property type="component" value="Unassembled WGS sequence"/>
</dbReference>
<comment type="caution">
    <text evidence="6">The sequence shown here is derived from an EMBL/GenBank/DDBJ whole genome shotgun (WGS) entry which is preliminary data.</text>
</comment>
<dbReference type="GO" id="GO:0044781">
    <property type="term" value="P:bacterial-type flagellum organization"/>
    <property type="evidence" value="ECO:0007669"/>
    <property type="project" value="UniProtKB-KW"/>
</dbReference>
<dbReference type="RefSeq" id="WP_094853988.1">
    <property type="nucleotide sequence ID" value="NZ_NEVM01000002.1"/>
</dbReference>
<keyword evidence="6" id="KW-0969">Cilium</keyword>
<name>A0A261SC72_9BORD</name>
<evidence type="ECO:0000256" key="5">
    <source>
        <dbReference type="ARBA" id="ARBA00093797"/>
    </source>
</evidence>
<dbReference type="Gene3D" id="1.20.58.380">
    <property type="entry name" value="Flagellar protein flit"/>
    <property type="match status" value="1"/>
</dbReference>
<keyword evidence="4" id="KW-0143">Chaperone</keyword>
<keyword evidence="6" id="KW-0282">Flagellum</keyword>
<organism evidence="6 7">
    <name type="scientific">Bordetella genomosp. 10</name>
    <dbReference type="NCBI Taxonomy" id="1416804"/>
    <lineage>
        <taxon>Bacteria</taxon>
        <taxon>Pseudomonadati</taxon>
        <taxon>Pseudomonadota</taxon>
        <taxon>Betaproteobacteria</taxon>
        <taxon>Burkholderiales</taxon>
        <taxon>Alcaligenaceae</taxon>
        <taxon>Bordetella</taxon>
    </lineage>
</organism>
<proteinExistence type="predicted"/>
<keyword evidence="3" id="KW-1005">Bacterial flagellum biogenesis</keyword>
<gene>
    <name evidence="6" type="ORF">CAL29_16270</name>
</gene>